<evidence type="ECO:0000313" key="3">
    <source>
        <dbReference type="Proteomes" id="UP000030645"/>
    </source>
</evidence>
<dbReference type="Proteomes" id="UP000030645">
    <property type="component" value="Unassembled WGS sequence"/>
</dbReference>
<feature type="transmembrane region" description="Helical" evidence="1">
    <location>
        <begin position="32"/>
        <end position="53"/>
    </location>
</feature>
<gene>
    <name evidence="2" type="ORF">L484_023842</name>
</gene>
<keyword evidence="3" id="KW-1185">Reference proteome</keyword>
<sequence>MRNKELKVRWRLRDKSYISLKRRVFIATTAKLLRLIFTEAVLYVHMTFASVVAGRLEIDTCSL</sequence>
<evidence type="ECO:0000256" key="1">
    <source>
        <dbReference type="SAM" id="Phobius"/>
    </source>
</evidence>
<reference evidence="3" key="1">
    <citation type="submission" date="2013-01" db="EMBL/GenBank/DDBJ databases">
        <title>Draft Genome Sequence of a Mulberry Tree, Morus notabilis C.K. Schneid.</title>
        <authorList>
            <person name="He N."/>
            <person name="Zhao S."/>
        </authorList>
    </citation>
    <scope>NUCLEOTIDE SEQUENCE</scope>
</reference>
<evidence type="ECO:0000313" key="2">
    <source>
        <dbReference type="EMBL" id="EXB70656.1"/>
    </source>
</evidence>
<proteinExistence type="predicted"/>
<dbReference type="AlphaFoldDB" id="W9RFS0"/>
<accession>W9RFS0</accession>
<protein>
    <submittedName>
        <fullName evidence="2">Uncharacterized protein</fullName>
    </submittedName>
</protein>
<organism evidence="2 3">
    <name type="scientific">Morus notabilis</name>
    <dbReference type="NCBI Taxonomy" id="981085"/>
    <lineage>
        <taxon>Eukaryota</taxon>
        <taxon>Viridiplantae</taxon>
        <taxon>Streptophyta</taxon>
        <taxon>Embryophyta</taxon>
        <taxon>Tracheophyta</taxon>
        <taxon>Spermatophyta</taxon>
        <taxon>Magnoliopsida</taxon>
        <taxon>eudicotyledons</taxon>
        <taxon>Gunneridae</taxon>
        <taxon>Pentapetalae</taxon>
        <taxon>rosids</taxon>
        <taxon>fabids</taxon>
        <taxon>Rosales</taxon>
        <taxon>Moraceae</taxon>
        <taxon>Moreae</taxon>
        <taxon>Morus</taxon>
    </lineage>
</organism>
<dbReference type="EMBL" id="KE344611">
    <property type="protein sequence ID" value="EXB70656.1"/>
    <property type="molecule type" value="Genomic_DNA"/>
</dbReference>
<keyword evidence="1" id="KW-0812">Transmembrane</keyword>
<name>W9RFS0_9ROSA</name>
<keyword evidence="1" id="KW-0472">Membrane</keyword>
<keyword evidence="1" id="KW-1133">Transmembrane helix</keyword>